<protein>
    <recommendedName>
        <fullName evidence="3">HEPN AbiU2-like domain-containing protein</fullName>
    </recommendedName>
</protein>
<evidence type="ECO:0000313" key="1">
    <source>
        <dbReference type="EMBL" id="GAA6169404.1"/>
    </source>
</evidence>
<sequence length="216" mass="25531">MQEIDDILNSKRKEPKTFHPVKDRSGQAWFPGNEAASLVVQLRHIWEDISEIHKIYEKQTDEYVRKLLLKYVVIELRSLVEVFDRLQAIVMKTSIFDPNERQGWREITQEEHDQAKSLLKEYSKAKSSSIKSIIGIRNEVGAHRGNLDWTEVMKFWDKIEPDTVNPLIDVFPRVFDYIKSLDLYEWNKTLENGVHCFIGAQLRPEYFKYTEADEEI</sequence>
<dbReference type="Proteomes" id="UP001465153">
    <property type="component" value="Unassembled WGS sequence"/>
</dbReference>
<keyword evidence="2" id="KW-1185">Reference proteome</keyword>
<dbReference type="RefSeq" id="WP_353303935.1">
    <property type="nucleotide sequence ID" value="NZ_BAABWN010000011.1"/>
</dbReference>
<name>A0ABQ0ACN5_9GAMM</name>
<evidence type="ECO:0000313" key="2">
    <source>
        <dbReference type="Proteomes" id="UP001465153"/>
    </source>
</evidence>
<proteinExistence type="predicted"/>
<comment type="caution">
    <text evidence="1">The sequence shown here is derived from an EMBL/GenBank/DDBJ whole genome shotgun (WGS) entry which is preliminary data.</text>
</comment>
<evidence type="ECO:0008006" key="3">
    <source>
        <dbReference type="Google" id="ProtNLM"/>
    </source>
</evidence>
<gene>
    <name evidence="1" type="ORF">NBRC116591_32150</name>
</gene>
<organism evidence="1 2">
    <name type="scientific">Sessilibacter corallicola</name>
    <dbReference type="NCBI Taxonomy" id="2904075"/>
    <lineage>
        <taxon>Bacteria</taxon>
        <taxon>Pseudomonadati</taxon>
        <taxon>Pseudomonadota</taxon>
        <taxon>Gammaproteobacteria</taxon>
        <taxon>Cellvibrionales</taxon>
        <taxon>Cellvibrionaceae</taxon>
        <taxon>Sessilibacter</taxon>
    </lineage>
</organism>
<reference evidence="1 2" key="1">
    <citation type="submission" date="2024-04" db="EMBL/GenBank/DDBJ databases">
        <title>Draft genome sequence of Sessilibacter corallicola NBRC 116591.</title>
        <authorList>
            <person name="Miyakawa T."/>
            <person name="Kusuya Y."/>
            <person name="Miura T."/>
        </authorList>
    </citation>
    <scope>NUCLEOTIDE SEQUENCE [LARGE SCALE GENOMIC DNA]</scope>
    <source>
        <strain evidence="1 2">KU-00831-HH</strain>
    </source>
</reference>
<dbReference type="EMBL" id="BAABWN010000011">
    <property type="protein sequence ID" value="GAA6169404.1"/>
    <property type="molecule type" value="Genomic_DNA"/>
</dbReference>
<accession>A0ABQ0ACN5</accession>